<keyword evidence="4" id="KW-0239">DNA-directed DNA polymerase</keyword>
<protein>
    <submittedName>
        <fullName evidence="5">DNA polymerase III delta</fullName>
    </submittedName>
</protein>
<dbReference type="PANTHER" id="PTHR34388:SF1">
    <property type="entry name" value="DNA POLYMERASE III SUBUNIT DELTA"/>
    <property type="match status" value="1"/>
</dbReference>
<evidence type="ECO:0000313" key="5">
    <source>
        <dbReference type="EMBL" id="ACR80589.1"/>
    </source>
</evidence>
<name>C5CGS0_KOSOT</name>
<dbReference type="GO" id="GO:0003677">
    <property type="term" value="F:DNA binding"/>
    <property type="evidence" value="ECO:0007669"/>
    <property type="project" value="InterPro"/>
</dbReference>
<keyword evidence="1" id="KW-0808">Transferase</keyword>
<reference evidence="5 6" key="1">
    <citation type="submission" date="2009-06" db="EMBL/GenBank/DDBJ databases">
        <title>Complete sequence of Thermotogales bacterium TBF 19.5.1.</title>
        <authorList>
            <consortium name="US DOE Joint Genome Institute"/>
            <person name="Lucas S."/>
            <person name="Copeland A."/>
            <person name="Lapidus A."/>
            <person name="Glavina del Rio T."/>
            <person name="Tice H."/>
            <person name="Bruce D."/>
            <person name="Goodwin L."/>
            <person name="Pitluck S."/>
            <person name="Chertkov O."/>
            <person name="Brettin T."/>
            <person name="Detter J.C."/>
            <person name="Han C."/>
            <person name="Schmutz J."/>
            <person name="Larimer F."/>
            <person name="Land M."/>
            <person name="Hauser L."/>
            <person name="Kyrpides N."/>
            <person name="Ovchinnikova G."/>
            <person name="Noll K."/>
        </authorList>
    </citation>
    <scope>NUCLEOTIDE SEQUENCE [LARGE SCALE GENOMIC DNA]</scope>
    <source>
        <strain evidence="6">ATCC BAA-1733 / DSM 21960 / TBF 19.5.1</strain>
    </source>
</reference>
<evidence type="ECO:0000256" key="3">
    <source>
        <dbReference type="ARBA" id="ARBA00022705"/>
    </source>
</evidence>
<dbReference type="EMBL" id="CP001634">
    <property type="protein sequence ID" value="ACR80589.1"/>
    <property type="molecule type" value="Genomic_DNA"/>
</dbReference>
<gene>
    <name evidence="5" type="ordered locus">Kole_1908</name>
</gene>
<accession>C5CGS0</accession>
<dbReference type="RefSeq" id="WP_015869232.1">
    <property type="nucleotide sequence ID" value="NC_012785.1"/>
</dbReference>
<keyword evidence="3" id="KW-0235">DNA replication</keyword>
<sequence>MLYCLKGNSEVLKRLFIEEKAKKHVVLWPQDDDKLEKLKRLFSSNSLFGGIEAVRIIDFDKWRKPEKEMVIDLLKRIQIKSEVFLETNKTYDLECKTLNFSRPQPWKPKDWHTHIDKIARKLGVMIEKRAISTLFQNSGPDEMLIYSELKKLKSLGKTITHEDILKYSFVSNRINLELLAIKTITGQHNGLFEKLQDLAVNFSIFLSVVTGILIDIGRLKEETSSIHTPDWKEIQSISKTTGIALGRTARLMGFSFSGSTETSVNTLKYFSSKKLNKVLIELQKLDEKLKTGNSDQSFVFLELLHIFQTGN</sequence>
<evidence type="ECO:0000313" key="6">
    <source>
        <dbReference type="Proteomes" id="UP000002382"/>
    </source>
</evidence>
<dbReference type="STRING" id="521045.Kole_1908"/>
<dbReference type="KEGG" id="kol:Kole_1908"/>
<dbReference type="eggNOG" id="COG1466">
    <property type="taxonomic scope" value="Bacteria"/>
</dbReference>
<dbReference type="AlphaFoldDB" id="C5CGS0"/>
<organism evidence="5 6">
    <name type="scientific">Kosmotoga olearia (strain ATCC BAA-1733 / DSM 21960 / TBF 19.5.1)</name>
    <dbReference type="NCBI Taxonomy" id="521045"/>
    <lineage>
        <taxon>Bacteria</taxon>
        <taxon>Thermotogati</taxon>
        <taxon>Thermotogota</taxon>
        <taxon>Thermotogae</taxon>
        <taxon>Kosmotogales</taxon>
        <taxon>Kosmotogaceae</taxon>
        <taxon>Kosmotoga</taxon>
    </lineage>
</organism>
<dbReference type="OrthoDB" id="41758at2"/>
<evidence type="ECO:0000256" key="4">
    <source>
        <dbReference type="ARBA" id="ARBA00022932"/>
    </source>
</evidence>
<dbReference type="SMR" id="C5CGS0"/>
<dbReference type="GO" id="GO:0003887">
    <property type="term" value="F:DNA-directed DNA polymerase activity"/>
    <property type="evidence" value="ECO:0007669"/>
    <property type="project" value="UniProtKB-KW"/>
</dbReference>
<dbReference type="GO" id="GO:0009360">
    <property type="term" value="C:DNA polymerase III complex"/>
    <property type="evidence" value="ECO:0007669"/>
    <property type="project" value="TreeGrafter"/>
</dbReference>
<keyword evidence="2" id="KW-0548">Nucleotidyltransferase</keyword>
<dbReference type="GO" id="GO:0006261">
    <property type="term" value="P:DNA-templated DNA replication"/>
    <property type="evidence" value="ECO:0007669"/>
    <property type="project" value="TreeGrafter"/>
</dbReference>
<proteinExistence type="predicted"/>
<dbReference type="HOGENOM" id="CLU_888159_0_0_0"/>
<evidence type="ECO:0000256" key="2">
    <source>
        <dbReference type="ARBA" id="ARBA00022695"/>
    </source>
</evidence>
<keyword evidence="6" id="KW-1185">Reference proteome</keyword>
<evidence type="ECO:0000256" key="1">
    <source>
        <dbReference type="ARBA" id="ARBA00022679"/>
    </source>
</evidence>
<reference evidence="5 6" key="2">
    <citation type="journal article" date="2011" name="J. Bacteriol.">
        <title>Genome Sequence of Kosmotoga olearia Strain TBF 19.5.1, a Thermophilic Bacterium with a Wide Growth Temperature Range, Isolated from the Troll B Oil Platform in the North Sea.</title>
        <authorList>
            <person name="Swithers K.S."/>
            <person name="Dipippo J.L."/>
            <person name="Bruce D.C."/>
            <person name="Detter C."/>
            <person name="Tapia R."/>
            <person name="Han S."/>
            <person name="Goodwin L.A."/>
            <person name="Han J."/>
            <person name="Woyke T."/>
            <person name="Pitluck S."/>
            <person name="Pennacchio L."/>
            <person name="Nolan M."/>
            <person name="Mikhailova N."/>
            <person name="Land M.L."/>
            <person name="Nesbo C.L."/>
            <person name="Gogarten J.P."/>
            <person name="Noll K.M."/>
        </authorList>
    </citation>
    <scope>NUCLEOTIDE SEQUENCE [LARGE SCALE GENOMIC DNA]</scope>
    <source>
        <strain evidence="6">ATCC BAA-1733 / DSM 21960 / TBF 19.5.1</strain>
    </source>
</reference>
<dbReference type="Proteomes" id="UP000002382">
    <property type="component" value="Chromosome"/>
</dbReference>
<dbReference type="PANTHER" id="PTHR34388">
    <property type="entry name" value="DNA POLYMERASE III SUBUNIT DELTA"/>
    <property type="match status" value="1"/>
</dbReference>
<dbReference type="InterPro" id="IPR005790">
    <property type="entry name" value="DNA_polIII_delta"/>
</dbReference>